<feature type="region of interest" description="Disordered" evidence="1">
    <location>
        <begin position="850"/>
        <end position="877"/>
    </location>
</feature>
<feature type="compositionally biased region" description="Basic and acidic residues" evidence="1">
    <location>
        <begin position="93"/>
        <end position="104"/>
    </location>
</feature>
<dbReference type="InterPro" id="IPR013951">
    <property type="entry name" value="Rxt3"/>
</dbReference>
<feature type="compositionally biased region" description="Basic residues" evidence="1">
    <location>
        <begin position="796"/>
        <end position="810"/>
    </location>
</feature>
<feature type="compositionally biased region" description="Polar residues" evidence="1">
    <location>
        <begin position="536"/>
        <end position="562"/>
    </location>
</feature>
<feature type="compositionally biased region" description="Low complexity" evidence="1">
    <location>
        <begin position="140"/>
        <end position="151"/>
    </location>
</feature>
<feature type="compositionally biased region" description="Low complexity" evidence="1">
    <location>
        <begin position="678"/>
        <end position="691"/>
    </location>
</feature>
<evidence type="ECO:0000313" key="3">
    <source>
        <dbReference type="Proteomes" id="UP000030104"/>
    </source>
</evidence>
<dbReference type="HOGENOM" id="CLU_005227_0_0_1"/>
<dbReference type="Pfam" id="PF08642">
    <property type="entry name" value="Rxt3"/>
    <property type="match status" value="1"/>
</dbReference>
<feature type="compositionally biased region" description="Basic and acidic residues" evidence="1">
    <location>
        <begin position="265"/>
        <end position="275"/>
    </location>
</feature>
<feature type="compositionally biased region" description="Basic and acidic residues" evidence="1">
    <location>
        <begin position="455"/>
        <end position="476"/>
    </location>
</feature>
<dbReference type="PhylomeDB" id="A0A0A2L402"/>
<evidence type="ECO:0000256" key="1">
    <source>
        <dbReference type="SAM" id="MobiDB-lite"/>
    </source>
</evidence>
<dbReference type="EMBL" id="JQGA01000760">
    <property type="protein sequence ID" value="KGO73928.1"/>
    <property type="molecule type" value="Genomic_DNA"/>
</dbReference>
<dbReference type="Gene3D" id="2.170.130.20">
    <property type="entry name" value="LCCL-like domain"/>
    <property type="match status" value="1"/>
</dbReference>
<organism evidence="2 3">
    <name type="scientific">Penicillium italicum</name>
    <name type="common">Blue mold</name>
    <dbReference type="NCBI Taxonomy" id="40296"/>
    <lineage>
        <taxon>Eukaryota</taxon>
        <taxon>Fungi</taxon>
        <taxon>Dikarya</taxon>
        <taxon>Ascomycota</taxon>
        <taxon>Pezizomycotina</taxon>
        <taxon>Eurotiomycetes</taxon>
        <taxon>Eurotiomycetidae</taxon>
        <taxon>Eurotiales</taxon>
        <taxon>Aspergillaceae</taxon>
        <taxon>Penicillium</taxon>
    </lineage>
</organism>
<feature type="region of interest" description="Disordered" evidence="1">
    <location>
        <begin position="208"/>
        <end position="588"/>
    </location>
</feature>
<feature type="compositionally biased region" description="Low complexity" evidence="1">
    <location>
        <begin position="46"/>
        <end position="78"/>
    </location>
</feature>
<dbReference type="AlphaFoldDB" id="A0A0A2L402"/>
<feature type="compositionally biased region" description="Polar residues" evidence="1">
    <location>
        <begin position="850"/>
        <end position="875"/>
    </location>
</feature>
<dbReference type="OrthoDB" id="3596986at2759"/>
<dbReference type="SUPFAM" id="SSF69848">
    <property type="entry name" value="LCCL domain"/>
    <property type="match status" value="1"/>
</dbReference>
<dbReference type="STRING" id="40296.A0A0A2L402"/>
<feature type="region of interest" description="Disordered" evidence="1">
    <location>
        <begin position="678"/>
        <end position="819"/>
    </location>
</feature>
<name>A0A0A2L402_PENIT</name>
<dbReference type="OMA" id="KPHSTHP"/>
<comment type="caution">
    <text evidence="2">The sequence shown here is derived from an EMBL/GenBank/DDBJ whole genome shotgun (WGS) entry which is preliminary data.</text>
</comment>
<feature type="compositionally biased region" description="Basic residues" evidence="1">
    <location>
        <begin position="748"/>
        <end position="767"/>
    </location>
</feature>
<feature type="compositionally biased region" description="Basic and acidic residues" evidence="1">
    <location>
        <begin position="491"/>
        <end position="501"/>
    </location>
</feature>
<gene>
    <name evidence="2" type="ORF">PITC_016840</name>
</gene>
<protein>
    <submittedName>
        <fullName evidence="2">Histone deacetylation protein Rxt3</fullName>
    </submittedName>
</protein>
<proteinExistence type="predicted"/>
<feature type="region of interest" description="Disordered" evidence="1">
    <location>
        <begin position="128"/>
        <end position="157"/>
    </location>
</feature>
<sequence length="1093" mass="118882">MDYRRLQHSYPPRPSPLGASQEPRDPQFAAPFTESRQETDKPRLYPSTSSNTTPSPSQLYHSTASRTSNTSRANTSSAYFPRNGPTQAHRRHGSLETKNQEQTHRRNNSQPQAVRYREGLLGASVMNHTPSQQESARRTSQGSSGSPGFSGEHPTWAREPRATVLVATPGFCRSSDRDLRGRPEILPSLYQQALADLNRLIGNEQSVPTAFGNRQMPPPSPPRTYSSRAQPTHAPGGSLMSRDVPSGQAYRPGSSMSISAMLGSDPDRAAREPARESAPFFSRPPASSIFGNAPPSSTSAAMSPPTAPARPSPLENSFFRRSQTPEKPFSKPQGARTYRSGSGGGSSLGAEQSVFGGLTRSSLSQYPEKPHSTHPSPRMAEQPYTEPRRMSLNGPITRPSSQPPHADAPTRPPGYSPISQPGGVADRPFESGPRPASGSYGSHDPQHGRVANIFGERRSEDTAQRERERAHPHGSDSKLSQPGSYRYGSHYGEREPLDRHQSGSTWDHGRSRPASPESKRFPAPEHGSGFGFGAIQSYTKSLGSQPGGNRQPQISLQSRNNQPTPPPPHDPYLRHQAQPPRIGSTPTITASTAAASSGLSALADESRRKGSDELLHHRSLLAVGVDGKRGGRASPLPQAVQGAQAPYIGPAGEPAIKNELGRVFSGIGSGVGGVTAATGGSGPSTPLGTSPFKRDSLTGRSMNGEGMDEASKLARPSSAAGRRSKKSRDEEQMEIEANDARGLLSARNARRSRHSHHHHHHHHRHHHTADEEAATLSSLQRPSFFHRTSPAESPAAHHHHQRHHHRHQHAPRPVTIPAASPIREPRTTVNLEPLLSSVAHLPRHHLGSTLYTPRISTPTAKSSLDSSKFGYTTTPQPLPRFEQRENCTFTVRVPRFRINQSHREEICARRALWGTGVYTDDSDPVAAAIHSGFIRGAWGDDVDESMLDLEIKDTYHHAPPPEATTDGVSPTKGPRLPPIPPTDKDLHITLLVLPRVAQYDSTLMFGLKSRKWDGRHDGMSFKVHAVDWVDEGVARGEERSGEARRKRLRTLMQTGRICTGPAMAKLDELRRSGVQVPRAIDGQDQPAAVQPVS</sequence>
<feature type="region of interest" description="Disordered" evidence="1">
    <location>
        <begin position="1"/>
        <end position="113"/>
    </location>
</feature>
<reference evidence="2 3" key="1">
    <citation type="journal article" date="2015" name="Mol. Plant Microbe Interact.">
        <title>Genome, transcriptome, and functional analyses of Penicillium expansum provide new insights into secondary metabolism and pathogenicity.</title>
        <authorList>
            <person name="Ballester A.R."/>
            <person name="Marcet-Houben M."/>
            <person name="Levin E."/>
            <person name="Sela N."/>
            <person name="Selma-Lazaro C."/>
            <person name="Carmona L."/>
            <person name="Wisniewski M."/>
            <person name="Droby S."/>
            <person name="Gonzalez-Candelas L."/>
            <person name="Gabaldon T."/>
        </authorList>
    </citation>
    <scope>NUCLEOTIDE SEQUENCE [LARGE SCALE GENOMIC DNA]</scope>
    <source>
        <strain evidence="2 3">PHI-1</strain>
    </source>
</reference>
<dbReference type="Proteomes" id="UP000030104">
    <property type="component" value="Unassembled WGS sequence"/>
</dbReference>
<accession>A0A0A2L402</accession>
<dbReference type="InterPro" id="IPR036609">
    <property type="entry name" value="LCCL_sf"/>
</dbReference>
<keyword evidence="3" id="KW-1185">Reference proteome</keyword>
<feature type="compositionally biased region" description="Low complexity" evidence="1">
    <location>
        <begin position="276"/>
        <end position="304"/>
    </location>
</feature>
<evidence type="ECO:0000313" key="2">
    <source>
        <dbReference type="EMBL" id="KGO73928.1"/>
    </source>
</evidence>